<proteinExistence type="predicted"/>
<keyword evidence="1" id="KW-1133">Transmembrane helix</keyword>
<reference evidence="3" key="1">
    <citation type="journal article" date="2019" name="Int. J. Syst. Evol. Microbiol.">
        <title>The Global Catalogue of Microorganisms (GCM) 10K type strain sequencing project: providing services to taxonomists for standard genome sequencing and annotation.</title>
        <authorList>
            <consortium name="The Broad Institute Genomics Platform"/>
            <consortium name="The Broad Institute Genome Sequencing Center for Infectious Disease"/>
            <person name="Wu L."/>
            <person name="Ma J."/>
        </authorList>
    </citation>
    <scope>NUCLEOTIDE SEQUENCE [LARGE SCALE GENOMIC DNA]</scope>
    <source>
        <strain evidence="3">IBRC-M 10908</strain>
    </source>
</reference>
<accession>A0ABV8TYL2</accession>
<dbReference type="RefSeq" id="WP_380620753.1">
    <property type="nucleotide sequence ID" value="NZ_JBHSDK010000015.1"/>
</dbReference>
<evidence type="ECO:0000256" key="1">
    <source>
        <dbReference type="SAM" id="Phobius"/>
    </source>
</evidence>
<keyword evidence="1" id="KW-0812">Transmembrane</keyword>
<dbReference type="Pfam" id="PF12028">
    <property type="entry name" value="DUF3515"/>
    <property type="match status" value="1"/>
</dbReference>
<feature type="transmembrane region" description="Helical" evidence="1">
    <location>
        <begin position="9"/>
        <end position="30"/>
    </location>
</feature>
<dbReference type="InterPro" id="IPR021903">
    <property type="entry name" value="DUF3515"/>
</dbReference>
<protein>
    <submittedName>
        <fullName evidence="2">DUF3515 family protein</fullName>
    </submittedName>
</protein>
<name>A0ABV8TYL2_9ACTN</name>
<gene>
    <name evidence="2" type="ORF">ACFPET_10680</name>
</gene>
<evidence type="ECO:0000313" key="3">
    <source>
        <dbReference type="Proteomes" id="UP001595823"/>
    </source>
</evidence>
<evidence type="ECO:0000313" key="2">
    <source>
        <dbReference type="EMBL" id="MFC4335665.1"/>
    </source>
</evidence>
<sequence>MPKLSSPGAIATIVAVPIALVVGYASYAFLGDLEDEPEQPDESAVAEPVEMDPLELGADALTYCLAVTSSAPGEVDGLEQRPVVGGEGIAEYALAYGDPAVTAVCGTDPVEVPPTDQVVDVSGVCWLKTPGDDGSIQYATVDRETAVTVDVPSDYEQSGGVLGDLSPVIADKIPALRDAPAGCAAK</sequence>
<keyword evidence="3" id="KW-1185">Reference proteome</keyword>
<organism evidence="2 3">
    <name type="scientific">Salininema proteolyticum</name>
    <dbReference type="NCBI Taxonomy" id="1607685"/>
    <lineage>
        <taxon>Bacteria</taxon>
        <taxon>Bacillati</taxon>
        <taxon>Actinomycetota</taxon>
        <taxon>Actinomycetes</taxon>
        <taxon>Glycomycetales</taxon>
        <taxon>Glycomycetaceae</taxon>
        <taxon>Salininema</taxon>
    </lineage>
</organism>
<comment type="caution">
    <text evidence="2">The sequence shown here is derived from an EMBL/GenBank/DDBJ whole genome shotgun (WGS) entry which is preliminary data.</text>
</comment>
<keyword evidence="1" id="KW-0472">Membrane</keyword>
<dbReference type="Proteomes" id="UP001595823">
    <property type="component" value="Unassembled WGS sequence"/>
</dbReference>
<dbReference type="EMBL" id="JBHSDK010000015">
    <property type="protein sequence ID" value="MFC4335665.1"/>
    <property type="molecule type" value="Genomic_DNA"/>
</dbReference>